<dbReference type="AlphaFoldDB" id="A0A6N9YP65"/>
<feature type="region of interest" description="Disordered" evidence="1">
    <location>
        <begin position="59"/>
        <end position="91"/>
    </location>
</feature>
<dbReference type="Proteomes" id="UP000469185">
    <property type="component" value="Unassembled WGS sequence"/>
</dbReference>
<protein>
    <submittedName>
        <fullName evidence="3">Zinc ribbon domain-containing protein</fullName>
    </submittedName>
</protein>
<reference evidence="3 4" key="1">
    <citation type="submission" date="2020-02" db="EMBL/GenBank/DDBJ databases">
        <authorList>
            <person name="Li X.-J."/>
            <person name="Feng X.-M."/>
        </authorList>
    </citation>
    <scope>NUCLEOTIDE SEQUENCE [LARGE SCALE GENOMIC DNA]</scope>
    <source>
        <strain evidence="3 4">CGMCC 4.7225</strain>
    </source>
</reference>
<dbReference type="EMBL" id="JAAGOB010000008">
    <property type="protein sequence ID" value="NED96720.1"/>
    <property type="molecule type" value="Genomic_DNA"/>
</dbReference>
<dbReference type="NCBIfam" id="TIGR02605">
    <property type="entry name" value="CxxC_CxxC_SSSS"/>
    <property type="match status" value="1"/>
</dbReference>
<dbReference type="InterPro" id="IPR013429">
    <property type="entry name" value="Regulatory_FmdB_Zinc_ribbon"/>
</dbReference>
<evidence type="ECO:0000256" key="1">
    <source>
        <dbReference type="SAM" id="MobiDB-lite"/>
    </source>
</evidence>
<name>A0A6N9YP65_9ACTN</name>
<feature type="compositionally biased region" description="Basic and acidic residues" evidence="1">
    <location>
        <begin position="67"/>
        <end position="85"/>
    </location>
</feature>
<feature type="domain" description="Putative regulatory protein FmdB zinc ribbon" evidence="2">
    <location>
        <begin position="1"/>
        <end position="41"/>
    </location>
</feature>
<comment type="caution">
    <text evidence="3">The sequence shown here is derived from an EMBL/GenBank/DDBJ whole genome shotgun (WGS) entry which is preliminary data.</text>
</comment>
<keyword evidence="4" id="KW-1185">Reference proteome</keyword>
<accession>A0A6N9YP65</accession>
<organism evidence="3 4">
    <name type="scientific">Phytoactinopolyspora alkaliphila</name>
    <dbReference type="NCBI Taxonomy" id="1783498"/>
    <lineage>
        <taxon>Bacteria</taxon>
        <taxon>Bacillati</taxon>
        <taxon>Actinomycetota</taxon>
        <taxon>Actinomycetes</taxon>
        <taxon>Jiangellales</taxon>
        <taxon>Jiangellaceae</taxon>
        <taxon>Phytoactinopolyspora</taxon>
    </lineage>
</organism>
<proteinExistence type="predicted"/>
<dbReference type="RefSeq" id="WP_163819505.1">
    <property type="nucleotide sequence ID" value="NZ_JAAGOB010000008.1"/>
</dbReference>
<evidence type="ECO:0000259" key="2">
    <source>
        <dbReference type="SMART" id="SM00834"/>
    </source>
</evidence>
<sequence length="91" mass="10423">MPTYTYRCQPCQDFDVITAMSRRTDHWECPRCGQPARRIITAPRLQTTPTTARRIADAAAASAEAPRVMRRDGERHAPPLRDPRHAALPRW</sequence>
<evidence type="ECO:0000313" key="4">
    <source>
        <dbReference type="Proteomes" id="UP000469185"/>
    </source>
</evidence>
<evidence type="ECO:0000313" key="3">
    <source>
        <dbReference type="EMBL" id="NED96720.1"/>
    </source>
</evidence>
<dbReference type="SMART" id="SM00834">
    <property type="entry name" value="CxxC_CXXC_SSSS"/>
    <property type="match status" value="1"/>
</dbReference>
<dbReference type="Pfam" id="PF09723">
    <property type="entry name" value="Zn_ribbon_8"/>
    <property type="match status" value="1"/>
</dbReference>
<gene>
    <name evidence="3" type="ORF">G1H11_15525</name>
</gene>